<organism evidence="1 2">
    <name type="scientific">Oceanicoccus sagamiensis</name>
    <dbReference type="NCBI Taxonomy" id="716816"/>
    <lineage>
        <taxon>Bacteria</taxon>
        <taxon>Pseudomonadati</taxon>
        <taxon>Pseudomonadota</taxon>
        <taxon>Gammaproteobacteria</taxon>
        <taxon>Cellvibrionales</taxon>
        <taxon>Spongiibacteraceae</taxon>
        <taxon>Oceanicoccus</taxon>
    </lineage>
</organism>
<accession>A0A1X9NIT1</accession>
<dbReference type="Proteomes" id="UP000193450">
    <property type="component" value="Chromosome"/>
</dbReference>
<reference evidence="1 2" key="1">
    <citation type="submission" date="2016-11" db="EMBL/GenBank/DDBJ databases">
        <title>Trade-off between light-utilization and light-protection in marine flavobacteria.</title>
        <authorList>
            <person name="Kumagai Y."/>
        </authorList>
    </citation>
    <scope>NUCLEOTIDE SEQUENCE [LARGE SCALE GENOMIC DNA]</scope>
    <source>
        <strain evidence="1 2">NBRC 107125</strain>
    </source>
</reference>
<evidence type="ECO:0000313" key="2">
    <source>
        <dbReference type="Proteomes" id="UP000193450"/>
    </source>
</evidence>
<proteinExistence type="predicted"/>
<protein>
    <recommendedName>
        <fullName evidence="3">ABC transporter substrate-binding protein</fullName>
    </recommendedName>
</protein>
<dbReference type="PANTHER" id="PTHR35271:SF1">
    <property type="entry name" value="ABC TRANSPORTER, SUBSTRATE-BINDING LIPOPROTEIN"/>
    <property type="match status" value="1"/>
</dbReference>
<dbReference type="PANTHER" id="PTHR35271">
    <property type="entry name" value="ABC TRANSPORTER, SUBSTRATE-BINDING LIPOPROTEIN-RELATED"/>
    <property type="match status" value="1"/>
</dbReference>
<dbReference type="AlphaFoldDB" id="A0A1X9NIT1"/>
<dbReference type="RefSeq" id="WP_085758960.1">
    <property type="nucleotide sequence ID" value="NZ_CP019343.1"/>
</dbReference>
<dbReference type="Pfam" id="PF04392">
    <property type="entry name" value="ABC_sub_bind"/>
    <property type="match status" value="1"/>
</dbReference>
<dbReference type="EMBL" id="CP019343">
    <property type="protein sequence ID" value="ARN74797.1"/>
    <property type="molecule type" value="Genomic_DNA"/>
</dbReference>
<name>A0A1X9NIT1_9GAMM</name>
<evidence type="ECO:0000313" key="1">
    <source>
        <dbReference type="EMBL" id="ARN74797.1"/>
    </source>
</evidence>
<gene>
    <name evidence="1" type="ORF">BST96_12110</name>
</gene>
<dbReference type="OrthoDB" id="9178917at2"/>
<dbReference type="InterPro" id="IPR007487">
    <property type="entry name" value="ABC_transpt-TYRBP-like"/>
</dbReference>
<dbReference type="Gene3D" id="3.40.50.2300">
    <property type="match status" value="1"/>
</dbReference>
<dbReference type="STRING" id="716816.BST96_12110"/>
<sequence length="323" mass="35343">MPKVGSALLNRLTTPLLLAVISLCSPIDTLAESIPVTFVVVKNDGIYKKIINSTEQSLNTAGIEIDKTIIEIKKPQPAQLKNNADQIISIGTKAAAFSYQQYPDKAITNALITHSSFQQLAQDNITDANQASNQPITPLFIDQPISRFFALGLQLVPESKTIGLLVGPSNKAQIPNIRAKAKKLGLSVNIALLEPDSNPIKIIEPIMRSSDFFIVLPDRKHINQLAAKWTLPLSYRYRKPLIAYSHKYVDAGALASVYSSPENVASAIAQQLMKGTQASTSKPDNSAFFSVTINRSVARSLRINTQSPEFYQQQIRAGEVTTE</sequence>
<dbReference type="KEGG" id="osg:BST96_12110"/>
<keyword evidence="2" id="KW-1185">Reference proteome</keyword>
<evidence type="ECO:0008006" key="3">
    <source>
        <dbReference type="Google" id="ProtNLM"/>
    </source>
</evidence>